<proteinExistence type="predicted"/>
<comment type="caution">
    <text evidence="1">The sequence shown here is derived from an EMBL/GenBank/DDBJ whole genome shotgun (WGS) entry which is preliminary data.</text>
</comment>
<evidence type="ECO:0000313" key="1">
    <source>
        <dbReference type="EMBL" id="CAD8062209.1"/>
    </source>
</evidence>
<dbReference type="OMA" id="FITKQHS"/>
<gene>
    <name evidence="1" type="ORF">PPRIM_AZ9-3.1.T0330022</name>
</gene>
<dbReference type="EMBL" id="CAJJDM010000032">
    <property type="protein sequence ID" value="CAD8062209.1"/>
    <property type="molecule type" value="Genomic_DNA"/>
</dbReference>
<protein>
    <submittedName>
        <fullName evidence="1">Uncharacterized protein</fullName>
    </submittedName>
</protein>
<dbReference type="Proteomes" id="UP000688137">
    <property type="component" value="Unassembled WGS sequence"/>
</dbReference>
<keyword evidence="2" id="KW-1185">Reference proteome</keyword>
<name>A0A8S1L465_PARPR</name>
<dbReference type="AlphaFoldDB" id="A0A8S1L465"/>
<evidence type="ECO:0000313" key="2">
    <source>
        <dbReference type="Proteomes" id="UP000688137"/>
    </source>
</evidence>
<reference evidence="1" key="1">
    <citation type="submission" date="2021-01" db="EMBL/GenBank/DDBJ databases">
        <authorList>
            <consortium name="Genoscope - CEA"/>
            <person name="William W."/>
        </authorList>
    </citation>
    <scope>NUCLEOTIDE SEQUENCE</scope>
</reference>
<accession>A0A8S1L465</accession>
<organism evidence="1 2">
    <name type="scientific">Paramecium primaurelia</name>
    <dbReference type="NCBI Taxonomy" id="5886"/>
    <lineage>
        <taxon>Eukaryota</taxon>
        <taxon>Sar</taxon>
        <taxon>Alveolata</taxon>
        <taxon>Ciliophora</taxon>
        <taxon>Intramacronucleata</taxon>
        <taxon>Oligohymenophorea</taxon>
        <taxon>Peniculida</taxon>
        <taxon>Parameciidae</taxon>
        <taxon>Paramecium</taxon>
    </lineage>
</organism>
<sequence>MKQENETQNHTQNSTQNLLFETQIELPTTVFITKQHSFQQQSNFKTLIYHKDAEGLQNLWKFKHILAKKIIKRLKNKN</sequence>